<dbReference type="PIRSF" id="PIRSF006304">
    <property type="entry name" value="GatC"/>
    <property type="match status" value="1"/>
</dbReference>
<proteinExistence type="predicted"/>
<accession>A0A9D1VIB4</accession>
<dbReference type="GO" id="GO:0005886">
    <property type="term" value="C:plasma membrane"/>
    <property type="evidence" value="ECO:0007669"/>
    <property type="project" value="UniProtKB-SubCell"/>
</dbReference>
<feature type="transmembrane region" description="Helical" evidence="9">
    <location>
        <begin position="6"/>
        <end position="31"/>
    </location>
</feature>
<name>A0A9D1VIB4_9LACO</name>
<feature type="transmembrane region" description="Helical" evidence="9">
    <location>
        <begin position="90"/>
        <end position="117"/>
    </location>
</feature>
<keyword evidence="2" id="KW-0813">Transport</keyword>
<sequence>MNAISAGLQWFVDLGASVMLPVLLFIFALILQIKPGKAFKAGLTVGIGFVGLNLVINLLTKNLGPASHAMVRNFGLHLSTLDIGWPAGSAVAYGTVLGSLAIPVGVITNVVLLLIGLTKTLDVDVWNYWHIAFTGSIVYAITHDFALGIFTMIVHIMIIYLLADMSAPYIQKQYGLPGISFPQGASAPGFLLALPLNWLMDRIPGINKMKITPKTVQKRMGVFGDASVMGLIIGIVIGLLARYSFAKTLQLGVTTAAVLVLMPRMVSLLMEGLTPISEGANDFIKKHFPGRNLYIGMDSALAAGNETVLSSALILVPITLLIAVILPGNNTLPFGDLATIPYMIAIMAAVFRGDIFRTLIGGIVDIVITLYIASWVAPFVTASAKAAHFGLQGASSITVLSDGGVWTTWLIIGLGKLMTWGGIGLIGVVTLAIMIWFNKFHKAKDAAAEK</sequence>
<keyword evidence="4" id="KW-0762">Sugar transport</keyword>
<feature type="transmembrane region" description="Helical" evidence="9">
    <location>
        <begin position="332"/>
        <end position="351"/>
    </location>
</feature>
<dbReference type="AlphaFoldDB" id="A0A9D1VIB4"/>
<dbReference type="Pfam" id="PF03611">
    <property type="entry name" value="EIIC-GAT"/>
    <property type="match status" value="1"/>
</dbReference>
<evidence type="ECO:0000256" key="6">
    <source>
        <dbReference type="ARBA" id="ARBA00022692"/>
    </source>
</evidence>
<dbReference type="GO" id="GO:0015577">
    <property type="term" value="F:galactitol transmembrane transporter activity"/>
    <property type="evidence" value="ECO:0007669"/>
    <property type="project" value="InterPro"/>
</dbReference>
<comment type="caution">
    <text evidence="11">The sequence shown here is derived from an EMBL/GenBank/DDBJ whole genome shotgun (WGS) entry which is preliminary data.</text>
</comment>
<feature type="domain" description="PTS EIIC type-2" evidence="10">
    <location>
        <begin position="8"/>
        <end position="450"/>
    </location>
</feature>
<dbReference type="GO" id="GO:0009401">
    <property type="term" value="P:phosphoenolpyruvate-dependent sugar phosphotransferase system"/>
    <property type="evidence" value="ECO:0007669"/>
    <property type="project" value="UniProtKB-KW"/>
</dbReference>
<dbReference type="PROSITE" id="PS51104">
    <property type="entry name" value="PTS_EIIC_TYPE_2"/>
    <property type="match status" value="1"/>
</dbReference>
<evidence type="ECO:0000256" key="9">
    <source>
        <dbReference type="SAM" id="Phobius"/>
    </source>
</evidence>
<reference evidence="11" key="1">
    <citation type="journal article" date="2021" name="PeerJ">
        <title>Extensive microbial diversity within the chicken gut microbiome revealed by metagenomics and culture.</title>
        <authorList>
            <person name="Gilroy R."/>
            <person name="Ravi A."/>
            <person name="Getino M."/>
            <person name="Pursley I."/>
            <person name="Horton D.L."/>
            <person name="Alikhan N.F."/>
            <person name="Baker D."/>
            <person name="Gharbi K."/>
            <person name="Hall N."/>
            <person name="Watson M."/>
            <person name="Adriaenssens E.M."/>
            <person name="Foster-Nyarko E."/>
            <person name="Jarju S."/>
            <person name="Secka A."/>
            <person name="Antonio M."/>
            <person name="Oren A."/>
            <person name="Chaudhuri R.R."/>
            <person name="La Ragione R."/>
            <person name="Hildebrand F."/>
            <person name="Pallen M.J."/>
        </authorList>
    </citation>
    <scope>NUCLEOTIDE SEQUENCE</scope>
    <source>
        <strain evidence="11">ChiSxjej3B15-572</strain>
    </source>
</reference>
<feature type="transmembrane region" description="Helical" evidence="9">
    <location>
        <begin position="249"/>
        <end position="266"/>
    </location>
</feature>
<protein>
    <submittedName>
        <fullName evidence="11">PTS galactitol transporter subunit IIC</fullName>
    </submittedName>
</protein>
<keyword evidence="8 9" id="KW-0472">Membrane</keyword>
<feature type="transmembrane region" description="Helical" evidence="9">
    <location>
        <begin position="38"/>
        <end position="60"/>
    </location>
</feature>
<evidence type="ECO:0000313" key="11">
    <source>
        <dbReference type="EMBL" id="HIX35708.1"/>
    </source>
</evidence>
<evidence type="ECO:0000256" key="8">
    <source>
        <dbReference type="ARBA" id="ARBA00023136"/>
    </source>
</evidence>
<feature type="transmembrane region" description="Helical" evidence="9">
    <location>
        <begin position="358"/>
        <end position="377"/>
    </location>
</feature>
<feature type="transmembrane region" description="Helical" evidence="9">
    <location>
        <begin position="417"/>
        <end position="437"/>
    </location>
</feature>
<feature type="transmembrane region" description="Helical" evidence="9">
    <location>
        <begin position="137"/>
        <end position="163"/>
    </location>
</feature>
<evidence type="ECO:0000256" key="3">
    <source>
        <dbReference type="ARBA" id="ARBA00022475"/>
    </source>
</evidence>
<dbReference type="InterPro" id="IPR013014">
    <property type="entry name" value="PTS_EIIC_2"/>
</dbReference>
<dbReference type="EMBL" id="DXFH01000019">
    <property type="protein sequence ID" value="HIX35708.1"/>
    <property type="molecule type" value="Genomic_DNA"/>
</dbReference>
<evidence type="ECO:0000313" key="12">
    <source>
        <dbReference type="Proteomes" id="UP000824231"/>
    </source>
</evidence>
<evidence type="ECO:0000256" key="7">
    <source>
        <dbReference type="ARBA" id="ARBA00022989"/>
    </source>
</evidence>
<keyword evidence="6 9" id="KW-0812">Transmembrane</keyword>
<evidence type="ECO:0000256" key="4">
    <source>
        <dbReference type="ARBA" id="ARBA00022597"/>
    </source>
</evidence>
<organism evidence="11 12">
    <name type="scientific">Candidatus Limosilactobacillus merdigallinarum</name>
    <dbReference type="NCBI Taxonomy" id="2838652"/>
    <lineage>
        <taxon>Bacteria</taxon>
        <taxon>Bacillati</taxon>
        <taxon>Bacillota</taxon>
        <taxon>Bacilli</taxon>
        <taxon>Lactobacillales</taxon>
        <taxon>Lactobacillaceae</taxon>
        <taxon>Limosilactobacillus</taxon>
    </lineage>
</organism>
<keyword evidence="7 9" id="KW-1133">Transmembrane helix</keyword>
<dbReference type="PANTHER" id="PTHR37324:SF2">
    <property type="entry name" value="PTS SYSTEM GALACTITOL-SPECIFIC EIIC COMPONENT"/>
    <property type="match status" value="1"/>
</dbReference>
<keyword evidence="5" id="KW-0598">Phosphotransferase system</keyword>
<evidence type="ECO:0000256" key="2">
    <source>
        <dbReference type="ARBA" id="ARBA00022448"/>
    </source>
</evidence>
<dbReference type="Proteomes" id="UP000824231">
    <property type="component" value="Unassembled WGS sequence"/>
</dbReference>
<feature type="transmembrane region" description="Helical" evidence="9">
    <location>
        <begin position="307"/>
        <end position="326"/>
    </location>
</feature>
<dbReference type="PANTHER" id="PTHR37324">
    <property type="entry name" value="PTS SYSTEM GALACTITOL-SPECIFIC EIIC COMPONENT"/>
    <property type="match status" value="1"/>
</dbReference>
<reference evidence="11" key="2">
    <citation type="submission" date="2021-04" db="EMBL/GenBank/DDBJ databases">
        <authorList>
            <person name="Gilroy R."/>
        </authorList>
    </citation>
    <scope>NUCLEOTIDE SEQUENCE</scope>
    <source>
        <strain evidence="11">ChiSxjej3B15-572</strain>
    </source>
</reference>
<evidence type="ECO:0000256" key="5">
    <source>
        <dbReference type="ARBA" id="ARBA00022683"/>
    </source>
</evidence>
<evidence type="ECO:0000259" key="10">
    <source>
        <dbReference type="PROSITE" id="PS51104"/>
    </source>
</evidence>
<gene>
    <name evidence="11" type="ORF">H9856_04845</name>
</gene>
<dbReference type="InterPro" id="IPR013853">
    <property type="entry name" value="EIIC-GAT"/>
</dbReference>
<comment type="subcellular location">
    <subcellularLocation>
        <location evidence="1">Cell membrane</location>
        <topology evidence="1">Multi-pass membrane protein</topology>
    </subcellularLocation>
</comment>
<dbReference type="InterPro" id="IPR004703">
    <property type="entry name" value="PTS_sugar-sp_permease"/>
</dbReference>
<feature type="transmembrane region" description="Helical" evidence="9">
    <location>
        <begin position="221"/>
        <end position="243"/>
    </location>
</feature>
<evidence type="ECO:0000256" key="1">
    <source>
        <dbReference type="ARBA" id="ARBA00004651"/>
    </source>
</evidence>
<keyword evidence="3" id="KW-1003">Cell membrane</keyword>
<feature type="transmembrane region" description="Helical" evidence="9">
    <location>
        <begin position="183"/>
        <end position="200"/>
    </location>
</feature>